<keyword evidence="3" id="KW-0677">Repeat</keyword>
<dbReference type="PROSITE" id="PS51450">
    <property type="entry name" value="LRR"/>
    <property type="match status" value="5"/>
</dbReference>
<dbReference type="Pfam" id="PF13855">
    <property type="entry name" value="LRR_8"/>
    <property type="match status" value="4"/>
</dbReference>
<feature type="transmembrane region" description="Helical" evidence="5">
    <location>
        <begin position="453"/>
        <end position="474"/>
    </location>
</feature>
<dbReference type="InterPro" id="IPR001611">
    <property type="entry name" value="Leu-rich_rpt"/>
</dbReference>
<evidence type="ECO:0000256" key="4">
    <source>
        <dbReference type="ARBA" id="ARBA00023157"/>
    </source>
</evidence>
<dbReference type="Pfam" id="PF07679">
    <property type="entry name" value="I-set"/>
    <property type="match status" value="2"/>
</dbReference>
<keyword evidence="1" id="KW-0433">Leucine-rich repeat</keyword>
<evidence type="ECO:0000259" key="6">
    <source>
        <dbReference type="PROSITE" id="PS50835"/>
    </source>
</evidence>
<protein>
    <submittedName>
        <fullName evidence="7">LRIG2</fullName>
    </submittedName>
</protein>
<evidence type="ECO:0000313" key="7">
    <source>
        <dbReference type="EMBL" id="UYV67600.1"/>
    </source>
</evidence>
<dbReference type="EMBL" id="CP092867">
    <property type="protein sequence ID" value="UYV67600.1"/>
    <property type="molecule type" value="Genomic_DNA"/>
</dbReference>
<dbReference type="InterPro" id="IPR003591">
    <property type="entry name" value="Leu-rich_rpt_typical-subtyp"/>
</dbReference>
<dbReference type="PANTHER" id="PTHR45842">
    <property type="entry name" value="SYNAPTIC ADHESION-LIKE MOLECULE SALM"/>
    <property type="match status" value="1"/>
</dbReference>
<evidence type="ECO:0000256" key="5">
    <source>
        <dbReference type="SAM" id="Phobius"/>
    </source>
</evidence>
<dbReference type="InterPro" id="IPR036179">
    <property type="entry name" value="Ig-like_dom_sf"/>
</dbReference>
<proteinExistence type="predicted"/>
<dbReference type="InterPro" id="IPR013783">
    <property type="entry name" value="Ig-like_fold"/>
</dbReference>
<dbReference type="Proteomes" id="UP001235939">
    <property type="component" value="Chromosome 05"/>
</dbReference>
<feature type="non-terminal residue" evidence="7">
    <location>
        <position position="1"/>
    </location>
</feature>
<dbReference type="InterPro" id="IPR007110">
    <property type="entry name" value="Ig-like_dom"/>
</dbReference>
<dbReference type="SUPFAM" id="SSF52058">
    <property type="entry name" value="L domain-like"/>
    <property type="match status" value="1"/>
</dbReference>
<dbReference type="InterPro" id="IPR032675">
    <property type="entry name" value="LRR_dom_sf"/>
</dbReference>
<dbReference type="SMART" id="SM00365">
    <property type="entry name" value="LRR_SD22"/>
    <property type="match status" value="8"/>
</dbReference>
<accession>A0ABY6KFJ6</accession>
<dbReference type="SMART" id="SM00408">
    <property type="entry name" value="IGc2"/>
    <property type="match status" value="3"/>
</dbReference>
<keyword evidence="4" id="KW-1015">Disulfide bond</keyword>
<keyword evidence="2" id="KW-0732">Signal</keyword>
<keyword evidence="5" id="KW-0472">Membrane</keyword>
<dbReference type="Gene3D" id="3.80.10.10">
    <property type="entry name" value="Ribonuclease Inhibitor"/>
    <property type="match status" value="2"/>
</dbReference>
<dbReference type="InterPro" id="IPR050467">
    <property type="entry name" value="LRFN"/>
</dbReference>
<evidence type="ECO:0000256" key="3">
    <source>
        <dbReference type="ARBA" id="ARBA00022737"/>
    </source>
</evidence>
<dbReference type="SMART" id="SM00369">
    <property type="entry name" value="LRR_TYP"/>
    <property type="match status" value="12"/>
</dbReference>
<dbReference type="SUPFAM" id="SSF48726">
    <property type="entry name" value="Immunoglobulin"/>
    <property type="match status" value="3"/>
</dbReference>
<sequence length="720" mass="79916">MCVDSNLSSNILQQFPSLRPLPHLTSLDFYNKLTSFPVFLFPNRTQLQNLVLTGNLIDSLEPSDLANFTNLKTLHLGRNRLFNISKSTFANLSSLVFLDLSRNHLSQLEGLTFGLKSLQVLSLRYNAISQMSDGTYYGLPNLVKLYLDFNNLTSISNGWLYGLTALRHLSLTNNKIAAVDNNDWSLCGNLAVLNLSHNRLTNLTHSSFRSLSYLRRLYLDHNSISAIEEGALAELPSLTVLEMSFNLLPWDHEALVSTPFSGLSRLRRLNLAHNYIHHVSRQALSGISNLRFLDLSHNPIASLQDKAFNGCPQLKGLKMSTSSLLCDCTLRWFHRWLSNSPRFSHQPVLQQTPSSHVVLQGSTANLTCQATSLSVPSSFRWRKDGQPLVQAQTTNTDRVQEDGVILYSTTLLLPNVSTADQGAYQCVISNQLGSAYSSRAIITVHAIIYNQIVLYHFLLLYILMYLCCAVHPYFTKVPNNTLAVRVGGMARLVCAAKGLPAPEVSWRRLEGSTDHFPAAKERRMHVMPSDDVFFIVNVKLSDSGIYSCTASNSAGAVSATVNLSVYEVPTMLNSLENKESRVGESVTLDCRAAGGSPQPAVQWFKDGRPLRLAEDRHYLTAGGHILVIMHVLHSDSGLYLCRMANPLGMDEGSCYLSVLPQRDVSVIIGTVVIVIVLCIVLTSLVWVIIIYRTRRRRRHKALPAAPPLEDSAFLCTDSGS</sequence>
<evidence type="ECO:0000256" key="1">
    <source>
        <dbReference type="ARBA" id="ARBA00022614"/>
    </source>
</evidence>
<organism evidence="7 8">
    <name type="scientific">Cordylochernes scorpioides</name>
    <dbReference type="NCBI Taxonomy" id="51811"/>
    <lineage>
        <taxon>Eukaryota</taxon>
        <taxon>Metazoa</taxon>
        <taxon>Ecdysozoa</taxon>
        <taxon>Arthropoda</taxon>
        <taxon>Chelicerata</taxon>
        <taxon>Arachnida</taxon>
        <taxon>Pseudoscorpiones</taxon>
        <taxon>Cheliferoidea</taxon>
        <taxon>Chernetidae</taxon>
        <taxon>Cordylochernes</taxon>
    </lineage>
</organism>
<keyword evidence="5" id="KW-1133">Transmembrane helix</keyword>
<dbReference type="SMART" id="SM00409">
    <property type="entry name" value="IG"/>
    <property type="match status" value="3"/>
</dbReference>
<dbReference type="PROSITE" id="PS50835">
    <property type="entry name" value="IG_LIKE"/>
    <property type="match status" value="3"/>
</dbReference>
<dbReference type="InterPro" id="IPR003599">
    <property type="entry name" value="Ig_sub"/>
</dbReference>
<evidence type="ECO:0000313" key="8">
    <source>
        <dbReference type="Proteomes" id="UP001235939"/>
    </source>
</evidence>
<dbReference type="InterPro" id="IPR003598">
    <property type="entry name" value="Ig_sub2"/>
</dbReference>
<name>A0ABY6KFJ6_9ARAC</name>
<feature type="domain" description="Ig-like" evidence="6">
    <location>
        <begin position="347"/>
        <end position="443"/>
    </location>
</feature>
<feature type="transmembrane region" description="Helical" evidence="5">
    <location>
        <begin position="666"/>
        <end position="691"/>
    </location>
</feature>
<dbReference type="Gene3D" id="2.60.40.10">
    <property type="entry name" value="Immunoglobulins"/>
    <property type="match status" value="3"/>
</dbReference>
<feature type="transmembrane region" description="Helical" evidence="5">
    <location>
        <begin position="618"/>
        <end position="640"/>
    </location>
</feature>
<keyword evidence="8" id="KW-1185">Reference proteome</keyword>
<feature type="domain" description="Ig-like" evidence="6">
    <location>
        <begin position="569"/>
        <end position="657"/>
    </location>
</feature>
<feature type="domain" description="Ig-like" evidence="6">
    <location>
        <begin position="472"/>
        <end position="564"/>
    </location>
</feature>
<gene>
    <name evidence="7" type="ORF">LAZ67_5001345</name>
</gene>
<dbReference type="Pfam" id="PF13927">
    <property type="entry name" value="Ig_3"/>
    <property type="match status" value="1"/>
</dbReference>
<keyword evidence="5" id="KW-0812">Transmembrane</keyword>
<reference evidence="7 8" key="1">
    <citation type="submission" date="2022-01" db="EMBL/GenBank/DDBJ databases">
        <title>A chromosomal length assembly of Cordylochernes scorpioides.</title>
        <authorList>
            <person name="Zeh D."/>
            <person name="Zeh J."/>
        </authorList>
    </citation>
    <scope>NUCLEOTIDE SEQUENCE [LARGE SCALE GENOMIC DNA]</scope>
    <source>
        <strain evidence="7">IN4F17</strain>
        <tissue evidence="7">Whole Body</tissue>
    </source>
</reference>
<dbReference type="PANTHER" id="PTHR45842:SF21">
    <property type="entry name" value="IG-LIKE DOMAIN-CONTAINING PROTEIN"/>
    <property type="match status" value="1"/>
</dbReference>
<dbReference type="InterPro" id="IPR013098">
    <property type="entry name" value="Ig_I-set"/>
</dbReference>
<evidence type="ECO:0000256" key="2">
    <source>
        <dbReference type="ARBA" id="ARBA00022729"/>
    </source>
</evidence>